<reference evidence="7 8" key="1">
    <citation type="submission" date="2018-10" db="EMBL/GenBank/DDBJ databases">
        <title>Sequencing the genomes of 1000 actinobacteria strains.</title>
        <authorList>
            <person name="Klenk H.-P."/>
        </authorList>
    </citation>
    <scope>NUCLEOTIDE SEQUENCE [LARGE SCALE GENOMIC DNA]</scope>
    <source>
        <strain evidence="7 8">DSM 44343</strain>
    </source>
</reference>
<evidence type="ECO:0000259" key="6">
    <source>
        <dbReference type="Pfam" id="PF00149"/>
    </source>
</evidence>
<feature type="domain" description="Calcineurin-like phosphoesterase" evidence="6">
    <location>
        <begin position="15"/>
        <end position="175"/>
    </location>
</feature>
<dbReference type="SUPFAM" id="SSF56300">
    <property type="entry name" value="Metallo-dependent phosphatases"/>
    <property type="match status" value="1"/>
</dbReference>
<dbReference type="InterPro" id="IPR004843">
    <property type="entry name" value="Calcineurin-like_PHP"/>
</dbReference>
<accession>A0A495K406</accession>
<evidence type="ECO:0000256" key="2">
    <source>
        <dbReference type="ARBA" id="ARBA00013365"/>
    </source>
</evidence>
<dbReference type="PIRSF" id="PIRSF033093">
    <property type="entry name" value="UCP_ML1119"/>
    <property type="match status" value="1"/>
</dbReference>
<protein>
    <recommendedName>
        <fullName evidence="2">Nuclease SbcCD subunit D</fullName>
    </recommendedName>
</protein>
<evidence type="ECO:0000256" key="4">
    <source>
        <dbReference type="ARBA" id="ARBA00022801"/>
    </source>
</evidence>
<dbReference type="PANTHER" id="PTHR30337">
    <property type="entry name" value="COMPONENT OF ATP-DEPENDENT DSDNA EXONUCLEASE"/>
    <property type="match status" value="1"/>
</dbReference>
<dbReference type="InterPro" id="IPR041796">
    <property type="entry name" value="Mre11_N"/>
</dbReference>
<keyword evidence="4" id="KW-0378">Hydrolase</keyword>
<dbReference type="Gene3D" id="3.60.21.10">
    <property type="match status" value="1"/>
</dbReference>
<evidence type="ECO:0000256" key="1">
    <source>
        <dbReference type="ARBA" id="ARBA00010555"/>
    </source>
</evidence>
<name>A0A495K406_WILMA</name>
<dbReference type="AlphaFoldDB" id="A0A495K406"/>
<dbReference type="EMBL" id="RBKV01000001">
    <property type="protein sequence ID" value="RKR96013.1"/>
    <property type="molecule type" value="Genomic_DNA"/>
</dbReference>
<comment type="caution">
    <text evidence="7">The sequence shown here is derived from an EMBL/GenBank/DDBJ whole genome shotgun (WGS) entry which is preliminary data.</text>
</comment>
<sequence length="403" mass="44074">MSAALPLSLPAQEVTFIHTADWQLGMTRHFLKGDAQARYTAARQEAIGRIGRLAATHNAEFVLVCGDVFEDRQVSSRVIRRSLDHMQQIGCPVYLLPGNHDPLDAASIYNSRVFTDHKPDHVHVLGTVGAFQVRPGVQLIAAPWTSKVPLADTIAQQVSMLGPSEDIRIVAGHGRVDTLAPDSDDPTLIHVAELERAIADGLIDYVALGDRHSVTDIGDTGRIWYSGAQEVTNYDHREEDPGRALVVTLARGQYMPGVTPAHDENTVHVTAEPVGQWAFRTVEHDINSADDISGLRRRLDAFDHKANTVVQLALRGSVSITERSELDAMLEEFSDRFAALTFWDLRHDLVIRPDDEDFAGMALTGFIGDAVTELSELARATDSQAAVAQEALALLFRLAGGSR</sequence>
<dbReference type="PANTHER" id="PTHR30337:SF0">
    <property type="entry name" value="NUCLEASE SBCCD SUBUNIT D"/>
    <property type="match status" value="1"/>
</dbReference>
<organism evidence="7 8">
    <name type="scientific">Williamsia marianensis</name>
    <dbReference type="NCBI Taxonomy" id="85044"/>
    <lineage>
        <taxon>Bacteria</taxon>
        <taxon>Bacillati</taxon>
        <taxon>Actinomycetota</taxon>
        <taxon>Actinomycetes</taxon>
        <taxon>Mycobacteriales</taxon>
        <taxon>Nocardiaceae</taxon>
        <taxon>Williamsia</taxon>
    </lineage>
</organism>
<evidence type="ECO:0000256" key="5">
    <source>
        <dbReference type="ARBA" id="ARBA00022839"/>
    </source>
</evidence>
<evidence type="ECO:0000313" key="7">
    <source>
        <dbReference type="EMBL" id="RKR96013.1"/>
    </source>
</evidence>
<evidence type="ECO:0000313" key="8">
    <source>
        <dbReference type="Proteomes" id="UP000274762"/>
    </source>
</evidence>
<dbReference type="InterPro" id="IPR029052">
    <property type="entry name" value="Metallo-depent_PP-like"/>
</dbReference>
<dbReference type="GO" id="GO:0004527">
    <property type="term" value="F:exonuclease activity"/>
    <property type="evidence" value="ECO:0007669"/>
    <property type="project" value="UniProtKB-KW"/>
</dbReference>
<dbReference type="InterPro" id="IPR050535">
    <property type="entry name" value="DNA_Repair-Maintenance_Comp"/>
</dbReference>
<evidence type="ECO:0000256" key="3">
    <source>
        <dbReference type="ARBA" id="ARBA00022722"/>
    </source>
</evidence>
<dbReference type="Proteomes" id="UP000274762">
    <property type="component" value="Unassembled WGS sequence"/>
</dbReference>
<keyword evidence="3" id="KW-0540">Nuclease</keyword>
<proteinExistence type="inferred from homology"/>
<gene>
    <name evidence="7" type="ORF">DFJ75_2852</name>
</gene>
<keyword evidence="5 7" id="KW-0269">Exonuclease</keyword>
<dbReference type="CDD" id="cd00840">
    <property type="entry name" value="MPP_Mre11_N"/>
    <property type="match status" value="1"/>
</dbReference>
<comment type="similarity">
    <text evidence="1">Belongs to the SbcD family.</text>
</comment>
<dbReference type="InterPro" id="IPR014577">
    <property type="entry name" value="UCP033093_metalloPase"/>
</dbReference>
<dbReference type="Pfam" id="PF00149">
    <property type="entry name" value="Metallophos"/>
    <property type="match status" value="1"/>
</dbReference>